<evidence type="ECO:0000259" key="2">
    <source>
        <dbReference type="Pfam" id="PF12849"/>
    </source>
</evidence>
<organism evidence="3">
    <name type="scientific">Geobacter metallireducens</name>
    <dbReference type="NCBI Taxonomy" id="28232"/>
    <lineage>
        <taxon>Bacteria</taxon>
        <taxon>Pseudomonadati</taxon>
        <taxon>Thermodesulfobacteriota</taxon>
        <taxon>Desulfuromonadia</taxon>
        <taxon>Geobacterales</taxon>
        <taxon>Geobacteraceae</taxon>
        <taxon>Geobacter</taxon>
    </lineage>
</organism>
<dbReference type="PANTHER" id="PTHR37945:SF1">
    <property type="entry name" value="EXTRACELLULAR TUNGSTATE BINDING PROTEIN"/>
    <property type="match status" value="1"/>
</dbReference>
<keyword evidence="1" id="KW-0732">Signal</keyword>
<dbReference type="InterPro" id="IPR052738">
    <property type="entry name" value="ABC-Tungstate_binding"/>
</dbReference>
<feature type="chain" id="PRO_5033034721" evidence="1">
    <location>
        <begin position="24"/>
        <end position="269"/>
    </location>
</feature>
<evidence type="ECO:0000256" key="1">
    <source>
        <dbReference type="SAM" id="SignalP"/>
    </source>
</evidence>
<dbReference type="CDD" id="cd05466">
    <property type="entry name" value="PBP2_LTTR_substrate"/>
    <property type="match status" value="1"/>
</dbReference>
<comment type="caution">
    <text evidence="3">The sequence shown here is derived from an EMBL/GenBank/DDBJ whole genome shotgun (WGS) entry which is preliminary data.</text>
</comment>
<protein>
    <submittedName>
        <fullName evidence="3">Extracellular solute-binding protein</fullName>
    </submittedName>
</protein>
<dbReference type="AlphaFoldDB" id="A0A831U2V7"/>
<accession>A0A831U2V7</accession>
<name>A0A831U2V7_GEOME</name>
<feature type="signal peptide" evidence="1">
    <location>
        <begin position="1"/>
        <end position="23"/>
    </location>
</feature>
<dbReference type="InterPro" id="IPR024370">
    <property type="entry name" value="PBP_domain"/>
</dbReference>
<evidence type="ECO:0000313" key="3">
    <source>
        <dbReference type="EMBL" id="HEN43208.1"/>
    </source>
</evidence>
<sequence>MRLIRLLSAALVALLMLVTVAGADERLRMSTTTSTQDSGLLKALLPPFERRHNIKVDVIAVGTGQALKLGEAGDVDVVFVHARKLEDKFVTDGYGVNRKDVMYNDFVIIGPKSDPAGIAKAKTAAEALKLLATKGITFISRGDKSGTHTKELDLWKAAGISPKGSWYVEAGQGMGPVITMATERRGYTLADRGTYNAFKGGKTDLAILFQGDKGLFNPYGIIAVNPKKFPHVKHDLAMKLVDYVTGPEGQKIIAAYKAHGEPVFFIYKK</sequence>
<gene>
    <name evidence="3" type="ORF">ENQ87_12710</name>
</gene>
<proteinExistence type="predicted"/>
<dbReference type="SUPFAM" id="SSF53850">
    <property type="entry name" value="Periplasmic binding protein-like II"/>
    <property type="match status" value="1"/>
</dbReference>
<dbReference type="Pfam" id="PF12849">
    <property type="entry name" value="PBP_like_2"/>
    <property type="match status" value="1"/>
</dbReference>
<dbReference type="Gene3D" id="3.40.190.10">
    <property type="entry name" value="Periplasmic binding protein-like II"/>
    <property type="match status" value="2"/>
</dbReference>
<dbReference type="FunFam" id="3.40.190.10:FF:000523">
    <property type="entry name" value="Tungstate ABC transporter, periplasmic tungstate-binding protein"/>
    <property type="match status" value="1"/>
</dbReference>
<feature type="domain" description="PBP" evidence="2">
    <location>
        <begin position="29"/>
        <end position="248"/>
    </location>
</feature>
<dbReference type="EMBL" id="DSOV01000056">
    <property type="protein sequence ID" value="HEN43208.1"/>
    <property type="molecule type" value="Genomic_DNA"/>
</dbReference>
<reference evidence="3" key="1">
    <citation type="journal article" date="2020" name="mSystems">
        <title>Genome- and Community-Level Interaction Insights into Carbon Utilization and Element Cycling Functions of Hydrothermarchaeota in Hydrothermal Sediment.</title>
        <authorList>
            <person name="Zhou Z."/>
            <person name="Liu Y."/>
            <person name="Xu W."/>
            <person name="Pan J."/>
            <person name="Luo Z.H."/>
            <person name="Li M."/>
        </authorList>
    </citation>
    <scope>NUCLEOTIDE SEQUENCE [LARGE SCALE GENOMIC DNA]</scope>
    <source>
        <strain evidence="3">SpSt-349</strain>
    </source>
</reference>
<dbReference type="PANTHER" id="PTHR37945">
    <property type="entry name" value="EXTRACELLULAR TUNGSTATE BINDING PROTEIN"/>
    <property type="match status" value="1"/>
</dbReference>